<dbReference type="InterPro" id="IPR013107">
    <property type="entry name" value="Acyl-CoA_DH_C"/>
</dbReference>
<feature type="domain" description="Acyl-CoA dehydrogenase/oxidase N-terminal" evidence="3">
    <location>
        <begin position="31"/>
        <end position="112"/>
    </location>
</feature>
<dbReference type="Pfam" id="PF02771">
    <property type="entry name" value="Acyl-CoA_dh_N"/>
    <property type="match status" value="1"/>
</dbReference>
<sequence>MTVTTAETVWTETPTTSAEWIARAQKVSDILARDAVERDRVGAAPYAEVQLLKDSGLVTLLGPTEFGGGGQRWETAYQVVRVIARGDGSIGQLLGYHYLWAWAVRLVGTEPQIGAVEELYTSNNFLFGGAVNPRDTDLTIVDRGETLVYNGVKSFSTGGRATDLTVLEGIIEGTATHVFAIVPTAQDGIVFRGDWDNLGQRLTDSGTVEIKDVEVDWAGAAGFVDKEFQPLVYNTLNFPALEIVFANFYVGIARGALDTAAEYTRTRTRPWPYGGDNKELATDEWYLREGYGDLQAKLWATEAFVDQVNRESDAVLHDARENLTEQARGDLAVRIAAAKLRAADVALEIGTRVFELTGARATSNSVGLDIFWRNVRTHTLHDPVAYKRREVGGYVLTGEIPEPTWYT</sequence>
<evidence type="ECO:0000259" key="4">
    <source>
        <dbReference type="Pfam" id="PF08028"/>
    </source>
</evidence>
<dbReference type="KEGG" id="roz:CBI38_27295"/>
<dbReference type="GO" id="GO:0006552">
    <property type="term" value="P:L-leucine catabolic process"/>
    <property type="evidence" value="ECO:0007669"/>
    <property type="project" value="TreeGrafter"/>
</dbReference>
<dbReference type="Pfam" id="PF08028">
    <property type="entry name" value="Acyl-CoA_dh_2"/>
    <property type="match status" value="1"/>
</dbReference>
<evidence type="ECO:0000256" key="1">
    <source>
        <dbReference type="ARBA" id="ARBA00022630"/>
    </source>
</evidence>
<feature type="domain" description="Acyl-CoA dehydrogenase C-terminal" evidence="4">
    <location>
        <begin position="243"/>
        <end position="381"/>
    </location>
</feature>
<protein>
    <submittedName>
        <fullName evidence="5">Monooxygenase</fullName>
    </submittedName>
</protein>
<keyword evidence="1" id="KW-0285">Flavoprotein</keyword>
<dbReference type="SUPFAM" id="SSF47203">
    <property type="entry name" value="Acyl-CoA dehydrogenase C-terminal domain-like"/>
    <property type="match status" value="1"/>
</dbReference>
<keyword evidence="5" id="KW-0503">Monooxygenase</keyword>
<dbReference type="FunFam" id="2.40.110.10:FF:000020">
    <property type="entry name" value="Putative acyl-CoA dehydrogenase YdbM"/>
    <property type="match status" value="1"/>
</dbReference>
<evidence type="ECO:0000313" key="5">
    <source>
        <dbReference type="EMBL" id="AWK74711.1"/>
    </source>
</evidence>
<dbReference type="Proteomes" id="UP000245711">
    <property type="component" value="Chromosome"/>
</dbReference>
<dbReference type="InterPro" id="IPR009100">
    <property type="entry name" value="AcylCoA_DH/oxidase_NM_dom_sf"/>
</dbReference>
<dbReference type="GO" id="GO:0004497">
    <property type="term" value="F:monooxygenase activity"/>
    <property type="evidence" value="ECO:0007669"/>
    <property type="project" value="UniProtKB-KW"/>
</dbReference>
<dbReference type="Gene3D" id="1.10.540.10">
    <property type="entry name" value="Acyl-CoA dehydrogenase/oxidase, N-terminal domain"/>
    <property type="match status" value="1"/>
</dbReference>
<dbReference type="InterPro" id="IPR046373">
    <property type="entry name" value="Acyl-CoA_Oxase/DH_mid-dom_sf"/>
</dbReference>
<dbReference type="PANTHER" id="PTHR43884">
    <property type="entry name" value="ACYL-COA DEHYDROGENASE"/>
    <property type="match status" value="1"/>
</dbReference>
<dbReference type="SUPFAM" id="SSF56645">
    <property type="entry name" value="Acyl-CoA dehydrogenase NM domain-like"/>
    <property type="match status" value="1"/>
</dbReference>
<dbReference type="InterPro" id="IPR013786">
    <property type="entry name" value="AcylCoA_DH/ox_N"/>
</dbReference>
<evidence type="ECO:0000259" key="3">
    <source>
        <dbReference type="Pfam" id="PF02771"/>
    </source>
</evidence>
<dbReference type="InterPro" id="IPR037069">
    <property type="entry name" value="AcylCoA_DH/ox_N_sf"/>
</dbReference>
<dbReference type="PIRSF" id="PIRSF016578">
    <property type="entry name" value="HsaA"/>
    <property type="match status" value="1"/>
</dbReference>
<dbReference type="RefSeq" id="WP_109333888.1">
    <property type="nucleotide sequence ID" value="NZ_CP021354.1"/>
</dbReference>
<name>A0A2S2C1E8_9NOCA</name>
<accession>A0A2S2C1E8</accession>
<dbReference type="PANTHER" id="PTHR43884:SF12">
    <property type="entry name" value="ISOVALERYL-COA DEHYDROGENASE, MITOCHONDRIAL-RELATED"/>
    <property type="match status" value="1"/>
</dbReference>
<organism evidence="5 6">
    <name type="scientific">Rhodococcus oxybenzonivorans</name>
    <dbReference type="NCBI Taxonomy" id="1990687"/>
    <lineage>
        <taxon>Bacteria</taxon>
        <taxon>Bacillati</taxon>
        <taxon>Actinomycetota</taxon>
        <taxon>Actinomycetes</taxon>
        <taxon>Mycobacteriales</taxon>
        <taxon>Nocardiaceae</taxon>
        <taxon>Rhodococcus</taxon>
    </lineage>
</organism>
<evidence type="ECO:0000256" key="2">
    <source>
        <dbReference type="ARBA" id="ARBA00023002"/>
    </source>
</evidence>
<dbReference type="AlphaFoldDB" id="A0A2S2C1E8"/>
<dbReference type="InterPro" id="IPR036250">
    <property type="entry name" value="AcylCo_DH-like_C"/>
</dbReference>
<gene>
    <name evidence="5" type="ORF">CBI38_27295</name>
</gene>
<proteinExistence type="predicted"/>
<dbReference type="OrthoDB" id="571684at2"/>
<keyword evidence="2" id="KW-0560">Oxidoreductase</keyword>
<keyword evidence="6" id="KW-1185">Reference proteome</keyword>
<dbReference type="FunFam" id="1.10.540.10:FF:000025">
    <property type="entry name" value="Related to Dibenzothiophene desulfurization enzyme C"/>
    <property type="match status" value="1"/>
</dbReference>
<dbReference type="EMBL" id="CP021354">
    <property type="protein sequence ID" value="AWK74711.1"/>
    <property type="molecule type" value="Genomic_DNA"/>
</dbReference>
<reference evidence="5 6" key="1">
    <citation type="submission" date="2017-05" db="EMBL/GenBank/DDBJ databases">
        <title>Isolation of Rhodococcus sp. S2-17 biodegrading of BP-3.</title>
        <authorList>
            <person name="Lee Y."/>
            <person name="Kim K.H."/>
            <person name="Chun B.H."/>
            <person name="Jung H.S."/>
            <person name="Jeon C.O."/>
        </authorList>
    </citation>
    <scope>NUCLEOTIDE SEQUENCE [LARGE SCALE GENOMIC DNA]</scope>
    <source>
        <strain evidence="5 6">S2-17</strain>
    </source>
</reference>
<evidence type="ECO:0000313" key="6">
    <source>
        <dbReference type="Proteomes" id="UP000245711"/>
    </source>
</evidence>
<dbReference type="GO" id="GO:0050660">
    <property type="term" value="F:flavin adenine dinucleotide binding"/>
    <property type="evidence" value="ECO:0007669"/>
    <property type="project" value="InterPro"/>
</dbReference>
<dbReference type="Gene3D" id="2.40.110.10">
    <property type="entry name" value="Butyryl-CoA Dehydrogenase, subunit A, domain 2"/>
    <property type="match status" value="1"/>
</dbReference>
<dbReference type="GO" id="GO:0008470">
    <property type="term" value="F:3-methylbutanoyl-CoA dehydrogenase activity"/>
    <property type="evidence" value="ECO:0007669"/>
    <property type="project" value="TreeGrafter"/>
</dbReference>
<dbReference type="Gene3D" id="1.20.140.10">
    <property type="entry name" value="Butyryl-CoA Dehydrogenase, subunit A, domain 3"/>
    <property type="match status" value="1"/>
</dbReference>